<organism evidence="1 2">
    <name type="scientific">Acetobacteroides hydrogenigenes</name>
    <dbReference type="NCBI Taxonomy" id="979970"/>
    <lineage>
        <taxon>Bacteria</taxon>
        <taxon>Pseudomonadati</taxon>
        <taxon>Bacteroidota</taxon>
        <taxon>Bacteroidia</taxon>
        <taxon>Bacteroidales</taxon>
        <taxon>Rikenellaceae</taxon>
        <taxon>Acetobacteroides</taxon>
    </lineage>
</organism>
<evidence type="ECO:0000313" key="1">
    <source>
        <dbReference type="EMBL" id="TCN61706.1"/>
    </source>
</evidence>
<reference evidence="1 2" key="1">
    <citation type="submission" date="2019-03" db="EMBL/GenBank/DDBJ databases">
        <title>Genomic Encyclopedia of Archaeal and Bacterial Type Strains, Phase II (KMG-II): from individual species to whole genera.</title>
        <authorList>
            <person name="Goeker M."/>
        </authorList>
    </citation>
    <scope>NUCLEOTIDE SEQUENCE [LARGE SCALE GENOMIC DNA]</scope>
    <source>
        <strain evidence="1 2">RL-C</strain>
    </source>
</reference>
<name>A0A4R2E509_9BACT</name>
<dbReference type="RefSeq" id="WP_131840548.1">
    <property type="nucleotide sequence ID" value="NZ_SLWB01000022.1"/>
</dbReference>
<dbReference type="Proteomes" id="UP000294830">
    <property type="component" value="Unassembled WGS sequence"/>
</dbReference>
<sequence>MVKRILLILLLNIIAAPYLEGQANKRTKAFLEDIFKEKSKSQHIYYGENISSNVINSMKISLKKDTLTSWYANPSKSEKKRCELVLTPKEKRYLLKEINKQVKLCWPNHLIANSSIVADDTLSAYESKLSDFIFLKERFDGELISFSHPIFIRRGTVCFFYNDSYCGPTCGGGDFSIYIKERGRWVLIITLFEWIS</sequence>
<evidence type="ECO:0000313" key="2">
    <source>
        <dbReference type="Proteomes" id="UP000294830"/>
    </source>
</evidence>
<dbReference type="OrthoDB" id="676275at2"/>
<dbReference type="AlphaFoldDB" id="A0A4R2E509"/>
<comment type="caution">
    <text evidence="1">The sequence shown here is derived from an EMBL/GenBank/DDBJ whole genome shotgun (WGS) entry which is preliminary data.</text>
</comment>
<keyword evidence="2" id="KW-1185">Reference proteome</keyword>
<proteinExistence type="predicted"/>
<accession>A0A4R2E509</accession>
<protein>
    <submittedName>
        <fullName evidence="1">Uncharacterized protein</fullName>
    </submittedName>
</protein>
<gene>
    <name evidence="1" type="ORF">CLV25_12215</name>
</gene>
<dbReference type="EMBL" id="SLWB01000022">
    <property type="protein sequence ID" value="TCN61706.1"/>
    <property type="molecule type" value="Genomic_DNA"/>
</dbReference>